<evidence type="ECO:0000313" key="3">
    <source>
        <dbReference type="EMBL" id="KAJ4010967.1"/>
    </source>
</evidence>
<reference evidence="3" key="1">
    <citation type="submission" date="2022-10" db="EMBL/GenBank/DDBJ databases">
        <title>Fusarium specimens isolated from Avocado Roots.</title>
        <authorList>
            <person name="Stajich J."/>
            <person name="Roper C."/>
            <person name="Heimlech-Rivalta G."/>
        </authorList>
    </citation>
    <scope>NUCLEOTIDE SEQUENCE</scope>
    <source>
        <strain evidence="3">CF00143</strain>
    </source>
</reference>
<accession>A0A9W8PLA5</accession>
<feature type="compositionally biased region" description="Basic residues" evidence="1">
    <location>
        <begin position="124"/>
        <end position="146"/>
    </location>
</feature>
<feature type="domain" description="DUF6604" evidence="2">
    <location>
        <begin position="1"/>
        <end position="232"/>
    </location>
</feature>
<sequence length="422" mass="47999">MSSLIADHEDPVPNVIYRLFGSIIHARSLVSSTFQQFMGAVESDDELQRSSESHQHFIKTLQQAFKILGGEEWEKTRKRTDNTEDIEEILFVNKFEKLAVGKDEESSDEEDDEPSQVPAAARNVARKPKGKKGKKSKTYKKPKKGRKQDTQDTAAVEVPIESIRIIEDTGDVGIVTDYFLAIYSTVTEWADLRAYTQGLWREVAYEDLNSAIAGAVNNLAISMVKKTNAAIFVDFPCHDTYETIIKTITRGNMDKAQGKFKLAMYGLAPDGAERSGKETAVDIKEQFMIHAYQDLRDFILDFQSNRSGKPTKAMQAKLVTWDPNFNLQKATNEERVDRRRCYTIKWLYDLVNVFSSVVVQRNTMKGENHVYEKVDWSANGPWGVHRIIYGLNEFAGDITNMAMKKPGTNVTKMIYPHHVFQM</sequence>
<comment type="caution">
    <text evidence="3">The sequence shown here is derived from an EMBL/GenBank/DDBJ whole genome shotgun (WGS) entry which is preliminary data.</text>
</comment>
<organism evidence="3 4">
    <name type="scientific">Fusarium irregulare</name>
    <dbReference type="NCBI Taxonomy" id="2494466"/>
    <lineage>
        <taxon>Eukaryota</taxon>
        <taxon>Fungi</taxon>
        <taxon>Dikarya</taxon>
        <taxon>Ascomycota</taxon>
        <taxon>Pezizomycotina</taxon>
        <taxon>Sordariomycetes</taxon>
        <taxon>Hypocreomycetidae</taxon>
        <taxon>Hypocreales</taxon>
        <taxon>Nectriaceae</taxon>
        <taxon>Fusarium</taxon>
        <taxon>Fusarium incarnatum-equiseti species complex</taxon>
    </lineage>
</organism>
<feature type="region of interest" description="Disordered" evidence="1">
    <location>
        <begin position="102"/>
        <end position="153"/>
    </location>
</feature>
<dbReference type="InterPro" id="IPR046539">
    <property type="entry name" value="DUF6604"/>
</dbReference>
<dbReference type="OrthoDB" id="5339038at2759"/>
<dbReference type="EMBL" id="JAPDHF010000011">
    <property type="protein sequence ID" value="KAJ4010967.1"/>
    <property type="molecule type" value="Genomic_DNA"/>
</dbReference>
<evidence type="ECO:0000313" key="4">
    <source>
        <dbReference type="Proteomes" id="UP001152130"/>
    </source>
</evidence>
<proteinExistence type="predicted"/>
<feature type="compositionally biased region" description="Acidic residues" evidence="1">
    <location>
        <begin position="105"/>
        <end position="114"/>
    </location>
</feature>
<dbReference type="PANTHER" id="PTHR38795:SF1">
    <property type="entry name" value="DUF6604 DOMAIN-CONTAINING PROTEIN"/>
    <property type="match status" value="1"/>
</dbReference>
<gene>
    <name evidence="3" type="ORF">NW766_007599</name>
</gene>
<keyword evidence="4" id="KW-1185">Reference proteome</keyword>
<protein>
    <recommendedName>
        <fullName evidence="2">DUF6604 domain-containing protein</fullName>
    </recommendedName>
</protein>
<dbReference type="PANTHER" id="PTHR38795">
    <property type="entry name" value="DUF6604 DOMAIN-CONTAINING PROTEIN"/>
    <property type="match status" value="1"/>
</dbReference>
<evidence type="ECO:0000256" key="1">
    <source>
        <dbReference type="SAM" id="MobiDB-lite"/>
    </source>
</evidence>
<dbReference type="Proteomes" id="UP001152130">
    <property type="component" value="Unassembled WGS sequence"/>
</dbReference>
<name>A0A9W8PLA5_9HYPO</name>
<dbReference type="Pfam" id="PF20253">
    <property type="entry name" value="DUF6604"/>
    <property type="match status" value="1"/>
</dbReference>
<dbReference type="AlphaFoldDB" id="A0A9W8PLA5"/>
<evidence type="ECO:0000259" key="2">
    <source>
        <dbReference type="Pfam" id="PF20253"/>
    </source>
</evidence>